<comment type="caution">
    <text evidence="1">The sequence shown here is derived from an EMBL/GenBank/DDBJ whole genome shotgun (WGS) entry which is preliminary data.</text>
</comment>
<dbReference type="EMBL" id="CM029041">
    <property type="protein sequence ID" value="KAG2629179.1"/>
    <property type="molecule type" value="Genomic_DNA"/>
</dbReference>
<evidence type="ECO:0000313" key="2">
    <source>
        <dbReference type="Proteomes" id="UP000823388"/>
    </source>
</evidence>
<organism evidence="1 2">
    <name type="scientific">Panicum virgatum</name>
    <name type="common">Blackwell switchgrass</name>
    <dbReference type="NCBI Taxonomy" id="38727"/>
    <lineage>
        <taxon>Eukaryota</taxon>
        <taxon>Viridiplantae</taxon>
        <taxon>Streptophyta</taxon>
        <taxon>Embryophyta</taxon>
        <taxon>Tracheophyta</taxon>
        <taxon>Spermatophyta</taxon>
        <taxon>Magnoliopsida</taxon>
        <taxon>Liliopsida</taxon>
        <taxon>Poales</taxon>
        <taxon>Poaceae</taxon>
        <taxon>PACMAD clade</taxon>
        <taxon>Panicoideae</taxon>
        <taxon>Panicodae</taxon>
        <taxon>Paniceae</taxon>
        <taxon>Panicinae</taxon>
        <taxon>Panicum</taxon>
        <taxon>Panicum sect. Hiantes</taxon>
    </lineage>
</organism>
<dbReference type="AlphaFoldDB" id="A0A8T0VBD9"/>
<reference evidence="1" key="1">
    <citation type="submission" date="2020-05" db="EMBL/GenBank/DDBJ databases">
        <title>WGS assembly of Panicum virgatum.</title>
        <authorList>
            <person name="Lovell J.T."/>
            <person name="Jenkins J."/>
            <person name="Shu S."/>
            <person name="Juenger T.E."/>
            <person name="Schmutz J."/>
        </authorList>
    </citation>
    <scope>NUCLEOTIDE SEQUENCE</scope>
    <source>
        <strain evidence="1">AP13</strain>
    </source>
</reference>
<protein>
    <submittedName>
        <fullName evidence="1">Uncharacterized protein</fullName>
    </submittedName>
</protein>
<dbReference type="Proteomes" id="UP000823388">
    <property type="component" value="Chromosome 3K"/>
</dbReference>
<proteinExistence type="predicted"/>
<gene>
    <name evidence="1" type="ORF">PVAP13_3KG409800</name>
</gene>
<keyword evidence="2" id="KW-1185">Reference proteome</keyword>
<sequence>MVHTHSSSHPVGLSSLQLSTHRRRFYPQQKDDLLCSSPPANCKQIEVLSDGFKTLVAGSTSSPTKSSSQMVPHPRWPPYFFLLSPLSVSPLTKRPSRRLHPTVREARCHRGRRPVGQATWGWTSRRSAAGWQESYVLRSTVGEAHGACCLFGPGLPLQRVVALSPPPARLGGPAGGRLLQRCGGPVTTH</sequence>
<name>A0A8T0VBD9_PANVG</name>
<evidence type="ECO:0000313" key="1">
    <source>
        <dbReference type="EMBL" id="KAG2629179.1"/>
    </source>
</evidence>
<accession>A0A8T0VBD9</accession>